<evidence type="ECO:0000259" key="9">
    <source>
        <dbReference type="PROSITE" id="PS50157"/>
    </source>
</evidence>
<feature type="domain" description="ZAD" evidence="10">
    <location>
        <begin position="20"/>
        <end position="88"/>
    </location>
</feature>
<feature type="domain" description="C2H2-type" evidence="9">
    <location>
        <begin position="543"/>
        <end position="570"/>
    </location>
</feature>
<comment type="caution">
    <text evidence="11">The sequence shown here is derived from an EMBL/GenBank/DDBJ whole genome shotgun (WGS) entry which is preliminary data.</text>
</comment>
<dbReference type="EMBL" id="JAHIBW010000011">
    <property type="protein sequence ID" value="KAG7306847.1"/>
    <property type="molecule type" value="Genomic_DNA"/>
</dbReference>
<evidence type="ECO:0000256" key="3">
    <source>
        <dbReference type="ARBA" id="ARBA00022771"/>
    </source>
</evidence>
<proteinExistence type="predicted"/>
<dbReference type="InterPro" id="IPR022755">
    <property type="entry name" value="Znf_C2H2_jaz"/>
</dbReference>
<evidence type="ECO:0000256" key="1">
    <source>
        <dbReference type="ARBA" id="ARBA00022723"/>
    </source>
</evidence>
<dbReference type="Pfam" id="PF12171">
    <property type="entry name" value="zf-C2H2_jaz"/>
    <property type="match status" value="1"/>
</dbReference>
<feature type="domain" description="C2H2-type" evidence="9">
    <location>
        <begin position="312"/>
        <end position="339"/>
    </location>
</feature>
<evidence type="ECO:0000256" key="4">
    <source>
        <dbReference type="ARBA" id="ARBA00022833"/>
    </source>
</evidence>
<dbReference type="Pfam" id="PF13912">
    <property type="entry name" value="zf-C2H2_6"/>
    <property type="match status" value="1"/>
</dbReference>
<keyword evidence="3 6" id="KW-0863">Zinc-finger</keyword>
<feature type="binding site" evidence="7">
    <location>
        <position position="64"/>
    </location>
    <ligand>
        <name>Zn(2+)</name>
        <dbReference type="ChEBI" id="CHEBI:29105"/>
    </ligand>
</feature>
<dbReference type="Proteomes" id="UP000823941">
    <property type="component" value="Chromosome 11"/>
</dbReference>
<dbReference type="PANTHER" id="PTHR24377">
    <property type="entry name" value="IP01015P-RELATED"/>
    <property type="match status" value="1"/>
</dbReference>
<keyword evidence="12" id="KW-1185">Reference proteome</keyword>
<dbReference type="InterPro" id="IPR012934">
    <property type="entry name" value="Znf_AD"/>
</dbReference>
<evidence type="ECO:0000256" key="8">
    <source>
        <dbReference type="SAM" id="MobiDB-lite"/>
    </source>
</evidence>
<protein>
    <submittedName>
        <fullName evidence="11">Uncharacterized protein</fullName>
    </submittedName>
</protein>
<dbReference type="InterPro" id="IPR050826">
    <property type="entry name" value="Krueppel_C2H2_ZnFinger"/>
</dbReference>
<dbReference type="InterPro" id="IPR013087">
    <property type="entry name" value="Znf_C2H2_type"/>
</dbReference>
<accession>A0ABQ7QP99</accession>
<dbReference type="PROSITE" id="PS51915">
    <property type="entry name" value="ZAD"/>
    <property type="match status" value="1"/>
</dbReference>
<evidence type="ECO:0000256" key="2">
    <source>
        <dbReference type="ARBA" id="ARBA00022737"/>
    </source>
</evidence>
<gene>
    <name evidence="11" type="ORF">JYU34_008310</name>
</gene>
<dbReference type="PROSITE" id="PS50157">
    <property type="entry name" value="ZINC_FINGER_C2H2_2"/>
    <property type="match status" value="7"/>
</dbReference>
<feature type="compositionally biased region" description="Basic residues" evidence="8">
    <location>
        <begin position="235"/>
        <end position="251"/>
    </location>
</feature>
<feature type="domain" description="C2H2-type" evidence="9">
    <location>
        <begin position="425"/>
        <end position="452"/>
    </location>
</feature>
<name>A0ABQ7QP99_PLUXY</name>
<dbReference type="Pfam" id="PF00096">
    <property type="entry name" value="zf-C2H2"/>
    <property type="match status" value="3"/>
</dbReference>
<reference evidence="11 12" key="1">
    <citation type="submission" date="2021-06" db="EMBL/GenBank/DDBJ databases">
        <title>A haploid diamondback moth (Plutella xylostella L.) genome assembly resolves 31 chromosomes and identifies a diamide resistance mutation.</title>
        <authorList>
            <person name="Ward C.M."/>
            <person name="Perry K.D."/>
            <person name="Baker G."/>
            <person name="Powis K."/>
            <person name="Heckel D.G."/>
            <person name="Baxter S.W."/>
        </authorList>
    </citation>
    <scope>NUCLEOTIDE SEQUENCE [LARGE SCALE GENOMIC DNA]</scope>
    <source>
        <strain evidence="11 12">LV</strain>
        <tissue evidence="11">Single pupa</tissue>
    </source>
</reference>
<feature type="domain" description="C2H2-type" evidence="9">
    <location>
        <begin position="453"/>
        <end position="480"/>
    </location>
</feature>
<dbReference type="InterPro" id="IPR036236">
    <property type="entry name" value="Znf_C2H2_sf"/>
</dbReference>
<feature type="domain" description="C2H2-type" evidence="9">
    <location>
        <begin position="514"/>
        <end position="542"/>
    </location>
</feature>
<dbReference type="SUPFAM" id="SSF57716">
    <property type="entry name" value="Glucocorticoid receptor-like (DNA-binding domain)"/>
    <property type="match status" value="1"/>
</dbReference>
<feature type="region of interest" description="Disordered" evidence="8">
    <location>
        <begin position="228"/>
        <end position="254"/>
    </location>
</feature>
<evidence type="ECO:0000313" key="11">
    <source>
        <dbReference type="EMBL" id="KAG7306847.1"/>
    </source>
</evidence>
<dbReference type="SMART" id="SM00868">
    <property type="entry name" value="zf-AD"/>
    <property type="match status" value="1"/>
</dbReference>
<keyword evidence="2" id="KW-0677">Repeat</keyword>
<keyword evidence="4 7" id="KW-0862">Zinc</keyword>
<evidence type="ECO:0000313" key="12">
    <source>
        <dbReference type="Proteomes" id="UP000823941"/>
    </source>
</evidence>
<keyword evidence="5" id="KW-0539">Nucleus</keyword>
<evidence type="ECO:0000256" key="6">
    <source>
        <dbReference type="PROSITE-ProRule" id="PRU00042"/>
    </source>
</evidence>
<feature type="domain" description="C2H2-type" evidence="9">
    <location>
        <begin position="367"/>
        <end position="395"/>
    </location>
</feature>
<dbReference type="SUPFAM" id="SSF57667">
    <property type="entry name" value="beta-beta-alpha zinc fingers"/>
    <property type="match status" value="5"/>
</dbReference>
<feature type="domain" description="C2H2-type" evidence="9">
    <location>
        <begin position="397"/>
        <end position="425"/>
    </location>
</feature>
<feature type="binding site" evidence="7">
    <location>
        <position position="22"/>
    </location>
    <ligand>
        <name>Zn(2+)</name>
        <dbReference type="ChEBI" id="CHEBI:29105"/>
    </ligand>
</feature>
<organism evidence="11 12">
    <name type="scientific">Plutella xylostella</name>
    <name type="common">Diamondback moth</name>
    <name type="synonym">Plutella maculipennis</name>
    <dbReference type="NCBI Taxonomy" id="51655"/>
    <lineage>
        <taxon>Eukaryota</taxon>
        <taxon>Metazoa</taxon>
        <taxon>Ecdysozoa</taxon>
        <taxon>Arthropoda</taxon>
        <taxon>Hexapoda</taxon>
        <taxon>Insecta</taxon>
        <taxon>Pterygota</taxon>
        <taxon>Neoptera</taxon>
        <taxon>Endopterygota</taxon>
        <taxon>Lepidoptera</taxon>
        <taxon>Glossata</taxon>
        <taxon>Ditrysia</taxon>
        <taxon>Yponomeutoidea</taxon>
        <taxon>Plutellidae</taxon>
        <taxon>Plutella</taxon>
    </lineage>
</organism>
<dbReference type="Gene3D" id="3.40.1800.20">
    <property type="match status" value="1"/>
</dbReference>
<sequence>METITQDLADESKQDAAIKYLCRCCLSTKNRMCDVFDYTSHFRDLAGINISDSDGLPRWLCAECCALLDKAVRFRNKLVRAHVMLYEYSTRCAPFPIDAQDPELAKYQTPQLSATTTLTVDTSGRGRNGFHKVLEHKKQYIISDLNTIPVCDAPAPPLPLSNYPLLGIQEVTNDLGAVNKFDYEIVKEEQGMSDFDDDIPLDEYRSNIDKVIADDLSNLLKDTEAMVKTEDGEKKKRKKKKDDKSKKKKSKIRTDEELDIKPTLENQEEKPTIRKSIEIDPLKIKIIQLNPQEQIKQREEESKMEGYLKLPFKCSLCFKGFNYENKLMNHMQKHSPSRGKFECKLCHMYLPTPYSFNVHSLIHTRRYECLKCGRRMIDRASIVEHYRSTHDGVVTTYTCQLCGKVSGNNKTHRGHMRNHHSGARPACRACGKTFVNQDSLRDHLLIHEGVKNYSCPLCPQKFRTRTQAKHHQLKHSDVKEFYCVECDVRFKSAHNLRMHLTKSLKHKDFTSFKYGCSHCPKRFESEPLLRRHSLVQHCQVRPYECSECGARLASRASLLKHSRAHRAAPQQPSHVCSACGKAFRIAPNALAIAINDLKPRDYNPDMPAIEEDKTKMAAKQEVTTEDPVAYEPWRQQPCDMFLRLE</sequence>
<evidence type="ECO:0000256" key="7">
    <source>
        <dbReference type="PROSITE-ProRule" id="PRU01263"/>
    </source>
</evidence>
<dbReference type="PROSITE" id="PS00028">
    <property type="entry name" value="ZINC_FINGER_C2H2_1"/>
    <property type="match status" value="7"/>
</dbReference>
<dbReference type="Pfam" id="PF07776">
    <property type="entry name" value="zf-AD"/>
    <property type="match status" value="1"/>
</dbReference>
<keyword evidence="1 7" id="KW-0479">Metal-binding</keyword>
<dbReference type="Gene3D" id="3.30.160.60">
    <property type="entry name" value="Classic Zinc Finger"/>
    <property type="match status" value="5"/>
</dbReference>
<evidence type="ECO:0000256" key="5">
    <source>
        <dbReference type="ARBA" id="ARBA00023242"/>
    </source>
</evidence>
<feature type="binding site" evidence="7">
    <location>
        <position position="61"/>
    </location>
    <ligand>
        <name>Zn(2+)</name>
        <dbReference type="ChEBI" id="CHEBI:29105"/>
    </ligand>
</feature>
<feature type="binding site" evidence="7">
    <location>
        <position position="25"/>
    </location>
    <ligand>
        <name>Zn(2+)</name>
        <dbReference type="ChEBI" id="CHEBI:29105"/>
    </ligand>
</feature>
<dbReference type="SMART" id="SM00355">
    <property type="entry name" value="ZnF_C2H2"/>
    <property type="match status" value="9"/>
</dbReference>
<evidence type="ECO:0000259" key="10">
    <source>
        <dbReference type="PROSITE" id="PS51915"/>
    </source>
</evidence>